<accession>T1C0K2</accession>
<gene>
    <name evidence="2" type="ORF">B1B_00424</name>
</gene>
<feature type="non-terminal residue" evidence="2">
    <location>
        <position position="158"/>
    </location>
</feature>
<dbReference type="InterPro" id="IPR036866">
    <property type="entry name" value="RibonucZ/Hydroxyglut_hydro"/>
</dbReference>
<evidence type="ECO:0000313" key="2">
    <source>
        <dbReference type="EMBL" id="EQD79006.1"/>
    </source>
</evidence>
<dbReference type="Pfam" id="PF00753">
    <property type="entry name" value="Lactamase_B"/>
    <property type="match status" value="1"/>
</dbReference>
<dbReference type="SMART" id="SM00849">
    <property type="entry name" value="Lactamase_B"/>
    <property type="match status" value="1"/>
</dbReference>
<evidence type="ECO:0000259" key="1">
    <source>
        <dbReference type="SMART" id="SM00849"/>
    </source>
</evidence>
<name>T1C0K2_9ZZZZ</name>
<dbReference type="InterPro" id="IPR050855">
    <property type="entry name" value="NDM-1-like"/>
</dbReference>
<dbReference type="Gene3D" id="3.60.15.10">
    <property type="entry name" value="Ribonuclease Z/Hydroxyacylglutathione hydrolase-like"/>
    <property type="match status" value="1"/>
</dbReference>
<dbReference type="PANTHER" id="PTHR42951">
    <property type="entry name" value="METALLO-BETA-LACTAMASE DOMAIN-CONTAINING"/>
    <property type="match status" value="1"/>
</dbReference>
<protein>
    <submittedName>
        <fullName evidence="2">Beta-lactamase-like domain protein</fullName>
    </submittedName>
</protein>
<proteinExistence type="predicted"/>
<dbReference type="SUPFAM" id="SSF56281">
    <property type="entry name" value="Metallo-hydrolase/oxidoreductase"/>
    <property type="match status" value="1"/>
</dbReference>
<feature type="domain" description="Metallo-beta-lactamase" evidence="1">
    <location>
        <begin position="21"/>
        <end position="158"/>
    </location>
</feature>
<sequence>MVEILPGVHLVDGVDPSPDFTTHVYLLKDRGNTWTLIDSGLPGSDVAIGAYLAHVKIPPTSVKKILITHLHRDHVGGLARMIERTKARTFSHWIEAAYINCKPAYDGPGVPPAEPVVIDEVLKDGDSVDAAGGLVAYHTPGHTPGHMAYYQPERKLLF</sequence>
<reference evidence="2" key="2">
    <citation type="journal article" date="2014" name="ISME J.">
        <title>Microbial stratification in low pH oxic and suboxic macroscopic growths along an acid mine drainage.</title>
        <authorList>
            <person name="Mendez-Garcia C."/>
            <person name="Mesa V."/>
            <person name="Sprenger R.R."/>
            <person name="Richter M."/>
            <person name="Diez M.S."/>
            <person name="Solano J."/>
            <person name="Bargiela R."/>
            <person name="Golyshina O.V."/>
            <person name="Manteca A."/>
            <person name="Ramos J.L."/>
            <person name="Gallego J.R."/>
            <person name="Llorente I."/>
            <person name="Martins Dos Santos V.A."/>
            <person name="Jensen O.N."/>
            <person name="Pelaez A.I."/>
            <person name="Sanchez J."/>
            <person name="Ferrer M."/>
        </authorList>
    </citation>
    <scope>NUCLEOTIDE SEQUENCE</scope>
</reference>
<dbReference type="AlphaFoldDB" id="T1C0K2"/>
<reference evidence="2" key="1">
    <citation type="submission" date="2013-08" db="EMBL/GenBank/DDBJ databases">
        <authorList>
            <person name="Mendez C."/>
            <person name="Richter M."/>
            <person name="Ferrer M."/>
            <person name="Sanchez J."/>
        </authorList>
    </citation>
    <scope>NUCLEOTIDE SEQUENCE</scope>
</reference>
<dbReference type="EMBL" id="AUZY01000321">
    <property type="protein sequence ID" value="EQD79006.1"/>
    <property type="molecule type" value="Genomic_DNA"/>
</dbReference>
<comment type="caution">
    <text evidence="2">The sequence shown here is derived from an EMBL/GenBank/DDBJ whole genome shotgun (WGS) entry which is preliminary data.</text>
</comment>
<organism evidence="2">
    <name type="scientific">mine drainage metagenome</name>
    <dbReference type="NCBI Taxonomy" id="410659"/>
    <lineage>
        <taxon>unclassified sequences</taxon>
        <taxon>metagenomes</taxon>
        <taxon>ecological metagenomes</taxon>
    </lineage>
</organism>
<dbReference type="InterPro" id="IPR001279">
    <property type="entry name" value="Metallo-B-lactamas"/>
</dbReference>